<dbReference type="Proteomes" id="UP000594014">
    <property type="component" value="Chromosome"/>
</dbReference>
<reference evidence="1" key="1">
    <citation type="submission" date="2019-08" db="EMBL/GenBank/DDBJ databases">
        <title>Genome sequence of Clostridiales bacterium MT110.</title>
        <authorList>
            <person name="Cao J."/>
        </authorList>
    </citation>
    <scope>NUCLEOTIDE SEQUENCE</scope>
    <source>
        <strain evidence="1">MT110</strain>
    </source>
</reference>
<gene>
    <name evidence="1" type="ORF">FRZ06_09540</name>
</gene>
<organism evidence="1 2">
    <name type="scientific">Anoxybacterium hadale</name>
    <dbReference type="NCBI Taxonomy" id="3408580"/>
    <lineage>
        <taxon>Bacteria</taxon>
        <taxon>Bacillati</taxon>
        <taxon>Bacillota</taxon>
        <taxon>Clostridia</taxon>
        <taxon>Peptostreptococcales</taxon>
        <taxon>Anaerovoracaceae</taxon>
        <taxon>Anoxybacterium</taxon>
    </lineage>
</organism>
<keyword evidence="2" id="KW-1185">Reference proteome</keyword>
<sequence>MVNETDIMTKEEDILNNRNELAEQTIQLQVSKGLDASTFFQEVVNEGSRRSLLSQRKLEQLPYQILELLTTAFNRYTSGFSSSVPLETGQKIQQSIFFTLGYYLKRRPLSDEVFSNLETCPLDELYQKGKKQIEEDFLTAKELLAAIQKNLPYDDVLAYSDTLKKGIPLFFAAYDADYGAHENPGSIDYPLSNDPMVLTGLEYLMDYLKKIQLENLFCSYYPSSEVISLIRGSDPMYREQLFNIFDLVLANSLASLLVGRSALNLSISDYDRKFLQYELSSVSREQIELLVDRTVFRLFTELSIARKDMDQYIRASVQKMKGRLWQALQTDSLSLLFPSLKDENVHQTILFRDKDYLDHSQFRILYQEILSCRYVQDKLMLLKGAPLSFTDLADLLDSECFWEEEYDSVFSILNEVQLALLLKTMGLKTEINWDDAFGEYDKVLKDTSEVQMLPRQWHHSFLSYLNKLEPERINQIAAFSQRLEICQTL</sequence>
<protein>
    <submittedName>
        <fullName evidence="1">Uncharacterized protein</fullName>
    </submittedName>
</protein>
<accession>A0ACD1AAS4</accession>
<evidence type="ECO:0000313" key="1">
    <source>
        <dbReference type="EMBL" id="QOX63577.1"/>
    </source>
</evidence>
<proteinExistence type="predicted"/>
<name>A0ACD1AAS4_9FIRM</name>
<dbReference type="EMBL" id="CP042469">
    <property type="protein sequence ID" value="QOX63577.1"/>
    <property type="molecule type" value="Genomic_DNA"/>
</dbReference>
<evidence type="ECO:0000313" key="2">
    <source>
        <dbReference type="Proteomes" id="UP000594014"/>
    </source>
</evidence>